<sequence length="62" mass="6894">MLSSLLLLASALFHTAPSTFFFSPSIALYGLCSSLVTYAHIFFVYPSLKRRGVVLHITIFVQ</sequence>
<keyword evidence="1" id="KW-1133">Transmembrane helix</keyword>
<evidence type="ECO:0000256" key="1">
    <source>
        <dbReference type="SAM" id="Phobius"/>
    </source>
</evidence>
<organism evidence="2 3">
    <name type="scientific">Pholiota conissans</name>
    <dbReference type="NCBI Taxonomy" id="109636"/>
    <lineage>
        <taxon>Eukaryota</taxon>
        <taxon>Fungi</taxon>
        <taxon>Dikarya</taxon>
        <taxon>Basidiomycota</taxon>
        <taxon>Agaricomycotina</taxon>
        <taxon>Agaricomycetes</taxon>
        <taxon>Agaricomycetidae</taxon>
        <taxon>Agaricales</taxon>
        <taxon>Agaricineae</taxon>
        <taxon>Strophariaceae</taxon>
        <taxon>Pholiota</taxon>
    </lineage>
</organism>
<reference evidence="2" key="1">
    <citation type="submission" date="2020-11" db="EMBL/GenBank/DDBJ databases">
        <authorList>
            <consortium name="DOE Joint Genome Institute"/>
            <person name="Ahrendt S."/>
            <person name="Riley R."/>
            <person name="Andreopoulos W."/>
            <person name="Labutti K."/>
            <person name="Pangilinan J."/>
            <person name="Ruiz-Duenas F.J."/>
            <person name="Barrasa J.M."/>
            <person name="Sanchez-Garcia M."/>
            <person name="Camarero S."/>
            <person name="Miyauchi S."/>
            <person name="Serrano A."/>
            <person name="Linde D."/>
            <person name="Babiker R."/>
            <person name="Drula E."/>
            <person name="Ayuso-Fernandez I."/>
            <person name="Pacheco R."/>
            <person name="Padilla G."/>
            <person name="Ferreira P."/>
            <person name="Barriuso J."/>
            <person name="Kellner H."/>
            <person name="Castanera R."/>
            <person name="Alfaro M."/>
            <person name="Ramirez L."/>
            <person name="Pisabarro A.G."/>
            <person name="Kuo A."/>
            <person name="Tritt A."/>
            <person name="Lipzen A."/>
            <person name="He G."/>
            <person name="Yan M."/>
            <person name="Ng V."/>
            <person name="Cullen D."/>
            <person name="Martin F."/>
            <person name="Rosso M.-N."/>
            <person name="Henrissat B."/>
            <person name="Hibbett D."/>
            <person name="Martinez A.T."/>
            <person name="Grigoriev I.V."/>
        </authorList>
    </citation>
    <scope>NUCLEOTIDE SEQUENCE</scope>
    <source>
        <strain evidence="2">CIRM-BRFM 674</strain>
    </source>
</reference>
<dbReference type="AlphaFoldDB" id="A0A9P6CR61"/>
<proteinExistence type="predicted"/>
<keyword evidence="1" id="KW-0472">Membrane</keyword>
<protein>
    <submittedName>
        <fullName evidence="2">Uncharacterized protein</fullName>
    </submittedName>
</protein>
<gene>
    <name evidence="2" type="ORF">BDN70DRAFT_157033</name>
</gene>
<evidence type="ECO:0000313" key="3">
    <source>
        <dbReference type="Proteomes" id="UP000807469"/>
    </source>
</evidence>
<keyword evidence="1" id="KW-0812">Transmembrane</keyword>
<name>A0A9P6CR61_9AGAR</name>
<comment type="caution">
    <text evidence="2">The sequence shown here is derived from an EMBL/GenBank/DDBJ whole genome shotgun (WGS) entry which is preliminary data.</text>
</comment>
<dbReference type="Proteomes" id="UP000807469">
    <property type="component" value="Unassembled WGS sequence"/>
</dbReference>
<keyword evidence="3" id="KW-1185">Reference proteome</keyword>
<dbReference type="EMBL" id="MU155286">
    <property type="protein sequence ID" value="KAF9476661.1"/>
    <property type="molecule type" value="Genomic_DNA"/>
</dbReference>
<feature type="transmembrane region" description="Helical" evidence="1">
    <location>
        <begin position="28"/>
        <end position="48"/>
    </location>
</feature>
<accession>A0A9P6CR61</accession>
<evidence type="ECO:0000313" key="2">
    <source>
        <dbReference type="EMBL" id="KAF9476661.1"/>
    </source>
</evidence>